<name>A0A918TPQ7_9RHOB</name>
<dbReference type="RefSeq" id="WP_189410737.1">
    <property type="nucleotide sequence ID" value="NZ_BMYJ01000003.1"/>
</dbReference>
<dbReference type="Pfam" id="PF18050">
    <property type="entry name" value="Cyclophil_like2"/>
    <property type="match status" value="1"/>
</dbReference>
<dbReference type="Gene3D" id="2.40.100.20">
    <property type="match status" value="1"/>
</dbReference>
<organism evidence="2 3">
    <name type="scientific">Neogemmobacter tilapiae</name>
    <dbReference type="NCBI Taxonomy" id="875041"/>
    <lineage>
        <taxon>Bacteria</taxon>
        <taxon>Pseudomonadati</taxon>
        <taxon>Pseudomonadota</taxon>
        <taxon>Alphaproteobacteria</taxon>
        <taxon>Rhodobacterales</taxon>
        <taxon>Paracoccaceae</taxon>
        <taxon>Neogemmobacter</taxon>
    </lineage>
</organism>
<gene>
    <name evidence="2" type="ORF">GCM10007315_12180</name>
</gene>
<accession>A0A918TPQ7</accession>
<protein>
    <submittedName>
        <fullName evidence="2">MFS transporter</fullName>
    </submittedName>
</protein>
<sequence length="115" mass="13056">MRLRCRFADQDVTYRLLDNPTTHDLITLLPLTLTIEDFSSNEKLAHLPRRLDEGGLADFNDEAAGDLCYFRGWGNLAFFHAAYRYRGDLIRLGHIEGGLAPLLVRGEHSLTLDLI</sequence>
<dbReference type="InterPro" id="IPR029000">
    <property type="entry name" value="Cyclophilin-like_dom_sf"/>
</dbReference>
<evidence type="ECO:0000259" key="1">
    <source>
        <dbReference type="Pfam" id="PF18050"/>
    </source>
</evidence>
<evidence type="ECO:0000313" key="2">
    <source>
        <dbReference type="EMBL" id="GHC51365.1"/>
    </source>
</evidence>
<feature type="domain" description="Cyclophilin-like" evidence="1">
    <location>
        <begin position="7"/>
        <end position="103"/>
    </location>
</feature>
<dbReference type="EMBL" id="BMYJ01000003">
    <property type="protein sequence ID" value="GHC51365.1"/>
    <property type="molecule type" value="Genomic_DNA"/>
</dbReference>
<reference evidence="2" key="1">
    <citation type="journal article" date="2014" name="Int. J. Syst. Evol. Microbiol.">
        <title>Complete genome sequence of Corynebacterium casei LMG S-19264T (=DSM 44701T), isolated from a smear-ripened cheese.</title>
        <authorList>
            <consortium name="US DOE Joint Genome Institute (JGI-PGF)"/>
            <person name="Walter F."/>
            <person name="Albersmeier A."/>
            <person name="Kalinowski J."/>
            <person name="Ruckert C."/>
        </authorList>
    </citation>
    <scope>NUCLEOTIDE SEQUENCE</scope>
    <source>
        <strain evidence="2">KCTC 23310</strain>
    </source>
</reference>
<dbReference type="AlphaFoldDB" id="A0A918TPQ7"/>
<dbReference type="InterPro" id="IPR041183">
    <property type="entry name" value="Cyclophilin-like"/>
</dbReference>
<comment type="caution">
    <text evidence="2">The sequence shown here is derived from an EMBL/GenBank/DDBJ whole genome shotgun (WGS) entry which is preliminary data.</text>
</comment>
<dbReference type="SUPFAM" id="SSF50891">
    <property type="entry name" value="Cyclophilin-like"/>
    <property type="match status" value="1"/>
</dbReference>
<keyword evidence="3" id="KW-1185">Reference proteome</keyword>
<proteinExistence type="predicted"/>
<evidence type="ECO:0000313" key="3">
    <source>
        <dbReference type="Proteomes" id="UP000638981"/>
    </source>
</evidence>
<dbReference type="Proteomes" id="UP000638981">
    <property type="component" value="Unassembled WGS sequence"/>
</dbReference>
<reference evidence="2" key="2">
    <citation type="submission" date="2020-09" db="EMBL/GenBank/DDBJ databases">
        <authorList>
            <person name="Sun Q."/>
            <person name="Kim S."/>
        </authorList>
    </citation>
    <scope>NUCLEOTIDE SEQUENCE</scope>
    <source>
        <strain evidence="2">KCTC 23310</strain>
    </source>
</reference>